<comment type="caution">
    <text evidence="1">The sequence shown here is derived from an EMBL/GenBank/DDBJ whole genome shotgun (WGS) entry which is preliminary data.</text>
</comment>
<name>A0ABD0VCS4_DENTH</name>
<dbReference type="Proteomes" id="UP001552299">
    <property type="component" value="Unassembled WGS sequence"/>
</dbReference>
<evidence type="ECO:0000313" key="1">
    <source>
        <dbReference type="EMBL" id="KAL0920406.1"/>
    </source>
</evidence>
<keyword evidence="2" id="KW-1185">Reference proteome</keyword>
<dbReference type="PANTHER" id="PTHR33710:SF71">
    <property type="entry name" value="ENDONUCLEASE_EXONUCLEASE_PHOSPHATASE DOMAIN-CONTAINING PROTEIN"/>
    <property type="match status" value="1"/>
</dbReference>
<dbReference type="InterPro" id="IPR036691">
    <property type="entry name" value="Endo/exonu/phosph_ase_sf"/>
</dbReference>
<reference evidence="1 2" key="1">
    <citation type="journal article" date="2024" name="Plant Biotechnol. J.">
        <title>Dendrobium thyrsiflorum genome and its molecular insights into genes involved in important horticultural traits.</title>
        <authorList>
            <person name="Chen B."/>
            <person name="Wang J.Y."/>
            <person name="Zheng P.J."/>
            <person name="Li K.L."/>
            <person name="Liang Y.M."/>
            <person name="Chen X.F."/>
            <person name="Zhang C."/>
            <person name="Zhao X."/>
            <person name="He X."/>
            <person name="Zhang G.Q."/>
            <person name="Liu Z.J."/>
            <person name="Xu Q."/>
        </authorList>
    </citation>
    <scope>NUCLEOTIDE SEQUENCE [LARGE SCALE GENOMIC DNA]</scope>
    <source>
        <strain evidence="1">GZMU011</strain>
    </source>
</reference>
<evidence type="ECO:0000313" key="2">
    <source>
        <dbReference type="Proteomes" id="UP001552299"/>
    </source>
</evidence>
<protein>
    <submittedName>
        <fullName evidence="1">Uncharacterized protein</fullName>
    </submittedName>
</protein>
<sequence>MIGNLPAVRGVVPSFTLFPSVRLIPTLSPPSIFFPSLGDVAPAVTLALVRRPSSLNPQPRANTVLLNPSGTSPMASTPWIILGDFNCCRYEAEKAGGLPLSIGRLGELNNVIFYCGVLDLASVGLFFTWFNQRIDLPIHIKLDRVLVNTGYLEVFPQAFYKVLPPMNSDHSPLVLHSSTPSSSPCQFQFKNLWYHMEGFWDVVLDCFSSSVLGSPVATFYSRLQLLKRKLKGKTWASSNFISNALLELKNAMQKSWVSWISQRAKAYWLTNGEDDLGFLYAKIRSRHNSNMLREISTPEGVFSSQTDVVDILIRHFKGSNSLSSPLPILLPTRLEAPSCLRLVANLFLNYALVSFFMDRLHNTTSPATSWFRSKFSSPWKPTPTLASKFWNSVYITALKVKSHFRMAVSPYSDLSIWWDPWCNGLYLVDLHPFVGSNSLSSPLPILLPTRLEAPSCLRLVANLFLNYALVSFFMDRLHNTTSPATSWFRSKFSSPWKPTPTLASKFWNSVYITALKVKSHFRMAVSPYSDLSIWWDPWCNGLYLVDLHPFVSFGGPLVKDYVSNNCWDLSSACPDSVTAPWLRG</sequence>
<dbReference type="AlphaFoldDB" id="A0ABD0VCS4"/>
<dbReference type="SUPFAM" id="SSF56219">
    <property type="entry name" value="DNase I-like"/>
    <property type="match status" value="1"/>
</dbReference>
<dbReference type="Gene3D" id="3.60.10.10">
    <property type="entry name" value="Endonuclease/exonuclease/phosphatase"/>
    <property type="match status" value="1"/>
</dbReference>
<dbReference type="EMBL" id="JANQDX010000008">
    <property type="protein sequence ID" value="KAL0920406.1"/>
    <property type="molecule type" value="Genomic_DNA"/>
</dbReference>
<dbReference type="PANTHER" id="PTHR33710">
    <property type="entry name" value="BNAC02G09200D PROTEIN"/>
    <property type="match status" value="1"/>
</dbReference>
<gene>
    <name evidence="1" type="ORF">M5K25_009542</name>
</gene>
<accession>A0ABD0VCS4</accession>
<proteinExistence type="predicted"/>
<organism evidence="1 2">
    <name type="scientific">Dendrobium thyrsiflorum</name>
    <name type="common">Pinecone-like raceme dendrobium</name>
    <name type="synonym">Orchid</name>
    <dbReference type="NCBI Taxonomy" id="117978"/>
    <lineage>
        <taxon>Eukaryota</taxon>
        <taxon>Viridiplantae</taxon>
        <taxon>Streptophyta</taxon>
        <taxon>Embryophyta</taxon>
        <taxon>Tracheophyta</taxon>
        <taxon>Spermatophyta</taxon>
        <taxon>Magnoliopsida</taxon>
        <taxon>Liliopsida</taxon>
        <taxon>Asparagales</taxon>
        <taxon>Orchidaceae</taxon>
        <taxon>Epidendroideae</taxon>
        <taxon>Malaxideae</taxon>
        <taxon>Dendrobiinae</taxon>
        <taxon>Dendrobium</taxon>
    </lineage>
</organism>